<keyword evidence="7" id="KW-1133">Transmembrane helix</keyword>
<keyword evidence="7" id="KW-0812">Transmembrane</keyword>
<dbReference type="GO" id="GO:0006508">
    <property type="term" value="P:proteolysis"/>
    <property type="evidence" value="ECO:0007669"/>
    <property type="project" value="UniProtKB-KW"/>
</dbReference>
<name>A0A6J6DPS9_9ZZZZ</name>
<keyword evidence="5" id="KW-0862">Zinc</keyword>
<evidence type="ECO:0000256" key="1">
    <source>
        <dbReference type="ARBA" id="ARBA00001947"/>
    </source>
</evidence>
<keyword evidence="6" id="KW-0482">Metalloprotease</keyword>
<feature type="transmembrane region" description="Helical" evidence="7">
    <location>
        <begin position="92"/>
        <end position="116"/>
    </location>
</feature>
<sequence length="402" mass="43071">MAGSPLFHLFRFPIHVRPGFWMFMVLVVVVNGGELGLWIAGSAAVLTLLHELGHAFAARATGARAEISLDFLAGYASFVPTRPLKRWERAGISVAGPAVQIGVGLAVLVLMGVNPIDRDSFARSEPALAIWWTGPMMGLFNLAPVLPLDGGHIVQAGLDKLLPGRSRAVMLWFSIGLTAAGGAYCFLQPELRTLGYFVLFPLLIQLQMLFADAPRTRAQGAASQAEAHAWQTDDLSRMPDGIVPSPWFRADQQLRQGEPEVARDILLADLADTSPPNWWPPDRAPAERLAAAVALLPRPLPAGRTYSEHALAHVLLRVGSFDEAAHYASQSFARVPSTAMASVVARAAGALGDRDTAVGWLRAAIDADTDPAGLARTIDGAPELSALRSDPDVVALRQRLEG</sequence>
<keyword evidence="7" id="KW-0472">Membrane</keyword>
<evidence type="ECO:0000256" key="5">
    <source>
        <dbReference type="ARBA" id="ARBA00022833"/>
    </source>
</evidence>
<dbReference type="PANTHER" id="PTHR39188:SF3">
    <property type="entry name" value="STAGE IV SPORULATION PROTEIN FB"/>
    <property type="match status" value="1"/>
</dbReference>
<dbReference type="GO" id="GO:0008237">
    <property type="term" value="F:metallopeptidase activity"/>
    <property type="evidence" value="ECO:0007669"/>
    <property type="project" value="UniProtKB-KW"/>
</dbReference>
<proteinExistence type="inferred from homology"/>
<dbReference type="AlphaFoldDB" id="A0A6J6DPS9"/>
<gene>
    <name evidence="8" type="ORF">UFOPK1493_02057</name>
</gene>
<keyword evidence="3" id="KW-0645">Protease</keyword>
<comment type="similarity">
    <text evidence="2">Belongs to the peptidase M50B family.</text>
</comment>
<feature type="transmembrane region" description="Helical" evidence="7">
    <location>
        <begin position="20"/>
        <end position="49"/>
    </location>
</feature>
<comment type="cofactor">
    <cofactor evidence="1">
        <name>Zn(2+)</name>
        <dbReference type="ChEBI" id="CHEBI:29105"/>
    </cofactor>
</comment>
<protein>
    <submittedName>
        <fullName evidence="8">Unannotated protein</fullName>
    </submittedName>
</protein>
<accession>A0A6J6DPS9</accession>
<keyword evidence="4" id="KW-0378">Hydrolase</keyword>
<feature type="transmembrane region" description="Helical" evidence="7">
    <location>
        <begin position="193"/>
        <end position="211"/>
    </location>
</feature>
<organism evidence="8">
    <name type="scientific">freshwater metagenome</name>
    <dbReference type="NCBI Taxonomy" id="449393"/>
    <lineage>
        <taxon>unclassified sequences</taxon>
        <taxon>metagenomes</taxon>
        <taxon>ecological metagenomes</taxon>
    </lineage>
</organism>
<feature type="transmembrane region" description="Helical" evidence="7">
    <location>
        <begin position="169"/>
        <end position="187"/>
    </location>
</feature>
<evidence type="ECO:0000256" key="2">
    <source>
        <dbReference type="ARBA" id="ARBA00007931"/>
    </source>
</evidence>
<evidence type="ECO:0000256" key="3">
    <source>
        <dbReference type="ARBA" id="ARBA00022670"/>
    </source>
</evidence>
<evidence type="ECO:0000256" key="7">
    <source>
        <dbReference type="SAM" id="Phobius"/>
    </source>
</evidence>
<evidence type="ECO:0000256" key="4">
    <source>
        <dbReference type="ARBA" id="ARBA00022801"/>
    </source>
</evidence>
<reference evidence="8" key="1">
    <citation type="submission" date="2020-05" db="EMBL/GenBank/DDBJ databases">
        <authorList>
            <person name="Chiriac C."/>
            <person name="Salcher M."/>
            <person name="Ghai R."/>
            <person name="Kavagutti S V."/>
        </authorList>
    </citation>
    <scope>NUCLEOTIDE SEQUENCE</scope>
</reference>
<evidence type="ECO:0000313" key="8">
    <source>
        <dbReference type="EMBL" id="CAB4565436.1"/>
    </source>
</evidence>
<evidence type="ECO:0000256" key="6">
    <source>
        <dbReference type="ARBA" id="ARBA00023049"/>
    </source>
</evidence>
<dbReference type="PANTHER" id="PTHR39188">
    <property type="entry name" value="MEMBRANE-ASSOCIATED ZINC METALLOPROTEASE M50B"/>
    <property type="match status" value="1"/>
</dbReference>
<dbReference type="EMBL" id="CAEZSR010000074">
    <property type="protein sequence ID" value="CAB4565436.1"/>
    <property type="molecule type" value="Genomic_DNA"/>
</dbReference>